<comment type="subcellular location">
    <subcellularLocation>
        <location evidence="1">Cell membrane</location>
        <topology evidence="1">Multi-pass membrane protein</topology>
    </subcellularLocation>
</comment>
<dbReference type="PROSITE" id="PS50850">
    <property type="entry name" value="MFS"/>
    <property type="match status" value="1"/>
</dbReference>
<dbReference type="InterPro" id="IPR036259">
    <property type="entry name" value="MFS_trans_sf"/>
</dbReference>
<evidence type="ECO:0000256" key="1">
    <source>
        <dbReference type="ARBA" id="ARBA00004651"/>
    </source>
</evidence>
<feature type="transmembrane region" description="Helical" evidence="9">
    <location>
        <begin position="92"/>
        <end position="113"/>
    </location>
</feature>
<dbReference type="GO" id="GO:0005886">
    <property type="term" value="C:plasma membrane"/>
    <property type="evidence" value="ECO:0007669"/>
    <property type="project" value="UniProtKB-SubCell"/>
</dbReference>
<feature type="transmembrane region" description="Helical" evidence="9">
    <location>
        <begin position="155"/>
        <end position="174"/>
    </location>
</feature>
<feature type="transmembrane region" description="Helical" evidence="9">
    <location>
        <begin position="125"/>
        <end position="143"/>
    </location>
</feature>
<dbReference type="PROSITE" id="PS00216">
    <property type="entry name" value="SUGAR_TRANSPORT_1"/>
    <property type="match status" value="1"/>
</dbReference>
<dbReference type="GO" id="GO:0051119">
    <property type="term" value="F:sugar transmembrane transporter activity"/>
    <property type="evidence" value="ECO:0007669"/>
    <property type="project" value="InterPro"/>
</dbReference>
<reference evidence="11 12" key="1">
    <citation type="submission" date="2024-03" db="EMBL/GenBank/DDBJ databases">
        <title>Adaptation during the transition from Ophiocordyceps entomopathogen to insect associate is accompanied by gene loss and intensified selection.</title>
        <authorList>
            <person name="Ward C.M."/>
            <person name="Onetto C.A."/>
            <person name="Borneman A.R."/>
        </authorList>
    </citation>
    <scope>NUCLEOTIDE SEQUENCE [LARGE SCALE GENOMIC DNA]</scope>
    <source>
        <strain evidence="11">AWRI1</strain>
        <tissue evidence="11">Single Adult Female</tissue>
    </source>
</reference>
<dbReference type="InterPro" id="IPR024057">
    <property type="entry name" value="Nucleoplasmin_core_dom"/>
</dbReference>
<evidence type="ECO:0000256" key="7">
    <source>
        <dbReference type="ARBA" id="ARBA00023136"/>
    </source>
</evidence>
<dbReference type="AlphaFoldDB" id="A0AAN9Y1U7"/>
<dbReference type="InterPro" id="IPR003663">
    <property type="entry name" value="Sugar/inositol_transpt"/>
</dbReference>
<evidence type="ECO:0000256" key="6">
    <source>
        <dbReference type="ARBA" id="ARBA00022989"/>
    </source>
</evidence>
<accession>A0AAN9Y1U7</accession>
<dbReference type="InterPro" id="IPR005828">
    <property type="entry name" value="MFS_sugar_transport-like"/>
</dbReference>
<feature type="transmembrane region" description="Helical" evidence="9">
    <location>
        <begin position="70"/>
        <end position="86"/>
    </location>
</feature>
<feature type="transmembrane region" description="Helical" evidence="9">
    <location>
        <begin position="273"/>
        <end position="293"/>
    </location>
</feature>
<dbReference type="Pfam" id="PF03066">
    <property type="entry name" value="Nucleoplasmin"/>
    <property type="match status" value="1"/>
</dbReference>
<feature type="region of interest" description="Disordered" evidence="8">
    <location>
        <begin position="566"/>
        <end position="634"/>
    </location>
</feature>
<feature type="transmembrane region" description="Helical" evidence="9">
    <location>
        <begin position="374"/>
        <end position="395"/>
    </location>
</feature>
<dbReference type="InterPro" id="IPR005829">
    <property type="entry name" value="Sugar_transporter_CS"/>
</dbReference>
<dbReference type="InterPro" id="IPR044775">
    <property type="entry name" value="MFS_ERD6/Tret1-like"/>
</dbReference>
<keyword evidence="7 9" id="KW-0472">Membrane</keyword>
<feature type="transmembrane region" description="Helical" evidence="9">
    <location>
        <begin position="305"/>
        <end position="326"/>
    </location>
</feature>
<feature type="domain" description="Major facilitator superfamily (MFS) profile" evidence="10">
    <location>
        <begin position="1"/>
        <end position="430"/>
    </location>
</feature>
<keyword evidence="2" id="KW-0813">Transport</keyword>
<evidence type="ECO:0000256" key="3">
    <source>
        <dbReference type="ARBA" id="ARBA00022475"/>
    </source>
</evidence>
<dbReference type="InterPro" id="IPR050549">
    <property type="entry name" value="MFS_Trehalose_Transporter"/>
</dbReference>
<dbReference type="InterPro" id="IPR036824">
    <property type="entry name" value="Nucleoplasmin_core_dom_sf"/>
</dbReference>
<evidence type="ECO:0000256" key="9">
    <source>
        <dbReference type="SAM" id="Phobius"/>
    </source>
</evidence>
<feature type="compositionally biased region" description="Acidic residues" evidence="8">
    <location>
        <begin position="578"/>
        <end position="598"/>
    </location>
</feature>
<evidence type="ECO:0000256" key="5">
    <source>
        <dbReference type="ARBA" id="ARBA00022692"/>
    </source>
</evidence>
<keyword evidence="5 9" id="KW-0812">Transmembrane</keyword>
<dbReference type="Proteomes" id="UP001367676">
    <property type="component" value="Unassembled WGS sequence"/>
</dbReference>
<evidence type="ECO:0000256" key="2">
    <source>
        <dbReference type="ARBA" id="ARBA00022448"/>
    </source>
</evidence>
<organism evidence="11 12">
    <name type="scientific">Parthenolecanium corni</name>
    <dbReference type="NCBI Taxonomy" id="536013"/>
    <lineage>
        <taxon>Eukaryota</taxon>
        <taxon>Metazoa</taxon>
        <taxon>Ecdysozoa</taxon>
        <taxon>Arthropoda</taxon>
        <taxon>Hexapoda</taxon>
        <taxon>Insecta</taxon>
        <taxon>Pterygota</taxon>
        <taxon>Neoptera</taxon>
        <taxon>Paraneoptera</taxon>
        <taxon>Hemiptera</taxon>
        <taxon>Sternorrhyncha</taxon>
        <taxon>Coccoidea</taxon>
        <taxon>Coccidae</taxon>
        <taxon>Parthenolecanium</taxon>
    </lineage>
</organism>
<name>A0AAN9Y1U7_9HEMI</name>
<protein>
    <recommendedName>
        <fullName evidence="10">Major facilitator superfamily (MFS) profile domain-containing protein</fullName>
    </recommendedName>
</protein>
<keyword evidence="6 9" id="KW-1133">Transmembrane helix</keyword>
<keyword evidence="4" id="KW-0762">Sugar transport</keyword>
<dbReference type="Gene3D" id="2.60.120.340">
    <property type="entry name" value="Nucleoplasmin core domain"/>
    <property type="match status" value="1"/>
</dbReference>
<sequence length="634" mass="68966">MQSVANLCATAATCIMSWSSPTLPLITTPGAAKIYVTQDEGSWISSIPALGACLGPFVSGGLVDCLGRKRTLLSTMLLFVITWAVIYFSTNFAVLLCARFTAGLGVGCVYATLPMFVAEISPVKLRGALVSLLQLFDCFAYLIEYIAGSYVSYENLIIVSAALPLLCFFTFVCIPESPYQLQNKGKEKKALKALHFFRGHTDATKLQKDINEMQASAENLKNNKGSVLKLFSGRSNLKVIYYSAALCICQQGSGINIVTFYAKSIFKESGSTFSPNLSSVIIAAVMTVTAALTSTAAKIFRIKHLLIFSSVGIAFSMGSLGTYFYVKDELLLNVSAFKWVPVASLVCYIFAYTIGFGPLIWVITSEIFPSHLKAIGCGFTASFCWVLTFLLTRYFSVISESFGKAPVFWGCSCVGILALFFVIFSLPETQGKSFQEIQDMIHGIHGNVKKKEPAKNTVDPAINGLTLDKNKTTDLWDPDVKNDANDSTQGYRGEHTLLVKQAVLGPDAKEGEINVVEVEAMGYKSDVKYPITVLKAGSQHQSLLDLLFPDPPVTFKLVRGSGPIHLLGNHSVGSGDGIGEDDEDEIEDEFDEEEDIEEAHDKNSVADKKRKLAQSNSNAKPNKRSKGTAEEVSS</sequence>
<feature type="transmembrane region" description="Helical" evidence="9">
    <location>
        <begin position="407"/>
        <end position="426"/>
    </location>
</feature>
<dbReference type="EMBL" id="JBBCAQ010000033">
    <property type="protein sequence ID" value="KAK7582475.1"/>
    <property type="molecule type" value="Genomic_DNA"/>
</dbReference>
<dbReference type="CDD" id="cd17358">
    <property type="entry name" value="MFS_GLUT6_8_Class3_like"/>
    <property type="match status" value="1"/>
</dbReference>
<comment type="caution">
    <text evidence="11">The sequence shown here is derived from an EMBL/GenBank/DDBJ whole genome shotgun (WGS) entry which is preliminary data.</text>
</comment>
<evidence type="ECO:0000256" key="4">
    <source>
        <dbReference type="ARBA" id="ARBA00022597"/>
    </source>
</evidence>
<dbReference type="InterPro" id="IPR020846">
    <property type="entry name" value="MFS_dom"/>
</dbReference>
<feature type="transmembrane region" description="Helical" evidence="9">
    <location>
        <begin position="338"/>
        <end position="362"/>
    </location>
</feature>
<dbReference type="Gene3D" id="1.20.1250.20">
    <property type="entry name" value="MFS general substrate transporter like domains"/>
    <property type="match status" value="1"/>
</dbReference>
<dbReference type="SUPFAM" id="SSF69203">
    <property type="entry name" value="Nucleoplasmin-like core domain"/>
    <property type="match status" value="1"/>
</dbReference>
<feature type="transmembrane region" description="Helical" evidence="9">
    <location>
        <begin position="43"/>
        <end position="63"/>
    </location>
</feature>
<keyword evidence="12" id="KW-1185">Reference proteome</keyword>
<gene>
    <name evidence="11" type="ORF">V9T40_013920</name>
</gene>
<dbReference type="FunFam" id="1.20.1250.20:FF:000218">
    <property type="entry name" value="facilitated trehalose transporter Tret1"/>
    <property type="match status" value="1"/>
</dbReference>
<dbReference type="SUPFAM" id="SSF103473">
    <property type="entry name" value="MFS general substrate transporter"/>
    <property type="match status" value="1"/>
</dbReference>
<dbReference type="Pfam" id="PF00083">
    <property type="entry name" value="Sugar_tr"/>
    <property type="match status" value="1"/>
</dbReference>
<feature type="transmembrane region" description="Helical" evidence="9">
    <location>
        <begin position="239"/>
        <end position="261"/>
    </location>
</feature>
<evidence type="ECO:0000256" key="8">
    <source>
        <dbReference type="SAM" id="MobiDB-lite"/>
    </source>
</evidence>
<dbReference type="PRINTS" id="PR00171">
    <property type="entry name" value="SUGRTRNSPORT"/>
</dbReference>
<keyword evidence="3" id="KW-1003">Cell membrane</keyword>
<evidence type="ECO:0000259" key="10">
    <source>
        <dbReference type="PROSITE" id="PS50850"/>
    </source>
</evidence>
<evidence type="ECO:0000313" key="12">
    <source>
        <dbReference type="Proteomes" id="UP001367676"/>
    </source>
</evidence>
<dbReference type="PANTHER" id="PTHR48021">
    <property type="match status" value="1"/>
</dbReference>
<proteinExistence type="predicted"/>
<evidence type="ECO:0000313" key="11">
    <source>
        <dbReference type="EMBL" id="KAK7582475.1"/>
    </source>
</evidence>
<dbReference type="PANTHER" id="PTHR48021:SF47">
    <property type="entry name" value="GH17672P"/>
    <property type="match status" value="1"/>
</dbReference>